<accession>A0AAD7FSC7</accession>
<comment type="caution">
    <text evidence="2">The sequence shown here is derived from an EMBL/GenBank/DDBJ whole genome shotgun (WGS) entry which is preliminary data.</text>
</comment>
<gene>
    <name evidence="2" type="ORF">FB45DRAFT_1026139</name>
</gene>
<dbReference type="AlphaFoldDB" id="A0AAD7FSC7"/>
<sequence>MGLADAAALRPESLVWSVQTKRFNVGPDDPEEEEGAPSSERRKSMKRKMPLPDVAKEYNPVIVAFYAQVLLAAGSFQSTLYYFLLPFDHCEEDPMISLCITVALLGCAAQRQSRGCQRPKF</sequence>
<evidence type="ECO:0000256" key="1">
    <source>
        <dbReference type="SAM" id="MobiDB-lite"/>
    </source>
</evidence>
<proteinExistence type="predicted"/>
<evidence type="ECO:0000313" key="2">
    <source>
        <dbReference type="EMBL" id="KAJ7635255.1"/>
    </source>
</evidence>
<organism evidence="2 3">
    <name type="scientific">Roridomyces roridus</name>
    <dbReference type="NCBI Taxonomy" id="1738132"/>
    <lineage>
        <taxon>Eukaryota</taxon>
        <taxon>Fungi</taxon>
        <taxon>Dikarya</taxon>
        <taxon>Basidiomycota</taxon>
        <taxon>Agaricomycotina</taxon>
        <taxon>Agaricomycetes</taxon>
        <taxon>Agaricomycetidae</taxon>
        <taxon>Agaricales</taxon>
        <taxon>Marasmiineae</taxon>
        <taxon>Mycenaceae</taxon>
        <taxon>Roridomyces</taxon>
    </lineage>
</organism>
<feature type="region of interest" description="Disordered" evidence="1">
    <location>
        <begin position="21"/>
        <end position="49"/>
    </location>
</feature>
<protein>
    <submittedName>
        <fullName evidence="2">Uncharacterized protein</fullName>
    </submittedName>
</protein>
<keyword evidence="3" id="KW-1185">Reference proteome</keyword>
<dbReference type="Proteomes" id="UP001221142">
    <property type="component" value="Unassembled WGS sequence"/>
</dbReference>
<evidence type="ECO:0000313" key="3">
    <source>
        <dbReference type="Proteomes" id="UP001221142"/>
    </source>
</evidence>
<dbReference type="EMBL" id="JARKIF010000007">
    <property type="protein sequence ID" value="KAJ7635255.1"/>
    <property type="molecule type" value="Genomic_DNA"/>
</dbReference>
<reference evidence="2" key="1">
    <citation type="submission" date="2023-03" db="EMBL/GenBank/DDBJ databases">
        <title>Massive genome expansion in bonnet fungi (Mycena s.s.) driven by repeated elements and novel gene families across ecological guilds.</title>
        <authorList>
            <consortium name="Lawrence Berkeley National Laboratory"/>
            <person name="Harder C.B."/>
            <person name="Miyauchi S."/>
            <person name="Viragh M."/>
            <person name="Kuo A."/>
            <person name="Thoen E."/>
            <person name="Andreopoulos B."/>
            <person name="Lu D."/>
            <person name="Skrede I."/>
            <person name="Drula E."/>
            <person name="Henrissat B."/>
            <person name="Morin E."/>
            <person name="Kohler A."/>
            <person name="Barry K."/>
            <person name="LaButti K."/>
            <person name="Morin E."/>
            <person name="Salamov A."/>
            <person name="Lipzen A."/>
            <person name="Mereny Z."/>
            <person name="Hegedus B."/>
            <person name="Baldrian P."/>
            <person name="Stursova M."/>
            <person name="Weitz H."/>
            <person name="Taylor A."/>
            <person name="Grigoriev I.V."/>
            <person name="Nagy L.G."/>
            <person name="Martin F."/>
            <person name="Kauserud H."/>
        </authorList>
    </citation>
    <scope>NUCLEOTIDE SEQUENCE</scope>
    <source>
        <strain evidence="2">9284</strain>
    </source>
</reference>
<name>A0AAD7FSC7_9AGAR</name>